<accession>A0A2H3JCD5</accession>
<evidence type="ECO:0000256" key="7">
    <source>
        <dbReference type="ARBA" id="ARBA00023049"/>
    </source>
</evidence>
<evidence type="ECO:0000256" key="5">
    <source>
        <dbReference type="ARBA" id="ARBA00022801"/>
    </source>
</evidence>
<dbReference type="Pfam" id="PF17900">
    <property type="entry name" value="Peptidase_M1_N"/>
    <property type="match status" value="1"/>
</dbReference>
<dbReference type="STRING" id="742152.A0A2H3JCD5"/>
<keyword evidence="4 9" id="KW-0479">Metal-binding</keyword>
<dbReference type="PANTHER" id="PTHR11533">
    <property type="entry name" value="PROTEASE M1 ZINC METALLOPROTEASE"/>
    <property type="match status" value="1"/>
</dbReference>
<dbReference type="PANTHER" id="PTHR11533:SF174">
    <property type="entry name" value="PUROMYCIN-SENSITIVE AMINOPEPTIDASE-RELATED"/>
    <property type="match status" value="1"/>
</dbReference>
<dbReference type="EMBL" id="KB468009">
    <property type="protein sequence ID" value="PCH39551.1"/>
    <property type="molecule type" value="Genomic_DNA"/>
</dbReference>
<dbReference type="SUPFAM" id="SSF63737">
    <property type="entry name" value="Leukotriene A4 hydrolase N-terminal domain"/>
    <property type="match status" value="1"/>
</dbReference>
<dbReference type="InterPro" id="IPR027268">
    <property type="entry name" value="Peptidase_M4/M1_CTD_sf"/>
</dbReference>
<protein>
    <recommendedName>
        <fullName evidence="11">Aminopeptidase</fullName>
        <ecNumber evidence="11">3.4.11.-</ecNumber>
    </recommendedName>
</protein>
<feature type="active site" description="Proton acceptor" evidence="8">
    <location>
        <position position="324"/>
    </location>
</feature>
<evidence type="ECO:0000256" key="3">
    <source>
        <dbReference type="ARBA" id="ARBA00022670"/>
    </source>
</evidence>
<dbReference type="Pfam" id="PF01433">
    <property type="entry name" value="Peptidase_M1"/>
    <property type="match status" value="1"/>
</dbReference>
<sequence length="888" mass="99013">MSTEIAEYRLPTNVKPTHYDLTVRTDLQEHTFDGVVKINLDVKSETSTIVFNTSDLTLEDISLQSDALGASLAPTETTYNKESERGTLSFAKALPTGSKATLRIAFAGKLTGSMMGYYRSVGGGETYSLTQFEPTAARRAFPCWDEPLLKATFAVTLVSRADTVSLSNMSAAAEGAFDAAGVDAWLAARVADAGAWKTTRFATSPPMSTYLVAYANGRFVHLESSYTSPLSGKTRPLRIYTTPDCIGQAGFALEVKRRVLPLYEQVFDIEFPLPKLDTLVAHDFDAGAMENWGLITGRTVTYLINPDSKDVRAKKWIAGTQCHEVAHMWFGDITTMAWWDNLYLNEGFATLMSVVILDRVFPEWKLHSAFVSESLSYAFNVDAKLSSHPIEVECPDANMVNQIFDGLSYHKAASVLRMLSRYVGEEKFLKGVSIYLKKHLFANSVTKDLWEGIGEATGLDIPKVMDNWVKKMGYPVVTVTETADGIKVRQDRFLETGPATAENNETIWTIPLSLLTVSESGEVVVDNSVVLDTREKTIKLDVNRPFKLNAGTVSFYRVLYSPERLVKIGKEAAKTPSPFSVEDRMGLVDDAFALAKAGYADVSSALSLVDTLRNEQEHLVWESIGTNLTVLRSVWWEHPDVGDSLNKFRQELFGPIVERLGYTYSEDDSTDTRELRTLAITQVANARQEIAVKELTGRFATFMKTGDDSVIPTELERVTYSTAVRFGGRDEWNAVKDIAQKPKHPSAGVAAIIGMGSTQDVDVAKDTFKFMMDDARDQDVYLFFAGLGGNPATRRFLAQAFKDNYDTLYKRLEGNFTMQNLVKYTFQGFSSDKDHEEIAAFFQTKDTSRYDMAYKQTMESIATRSAWIKRSTADVQQWFQNRQQGTKL</sequence>
<feature type="binding site" evidence="9">
    <location>
        <position position="323"/>
    </location>
    <ligand>
        <name>Zn(2+)</name>
        <dbReference type="ChEBI" id="CHEBI:29105"/>
        <note>catalytic</note>
    </ligand>
</feature>
<evidence type="ECO:0000313" key="16">
    <source>
        <dbReference type="Proteomes" id="UP000218811"/>
    </source>
</evidence>
<dbReference type="GO" id="GO:0016020">
    <property type="term" value="C:membrane"/>
    <property type="evidence" value="ECO:0007669"/>
    <property type="project" value="TreeGrafter"/>
</dbReference>
<dbReference type="InterPro" id="IPR045357">
    <property type="entry name" value="Aminopeptidase_N-like_N"/>
</dbReference>
<dbReference type="Gene3D" id="2.60.40.1910">
    <property type="match status" value="1"/>
</dbReference>
<evidence type="ECO:0000256" key="8">
    <source>
        <dbReference type="PIRSR" id="PIRSR634016-1"/>
    </source>
</evidence>
<dbReference type="PRINTS" id="PR00756">
    <property type="entry name" value="ALADIPTASE"/>
</dbReference>
<dbReference type="InterPro" id="IPR024571">
    <property type="entry name" value="ERAP1-like_C_dom"/>
</dbReference>
<feature type="domain" description="Peptidase M1 membrane alanine aminopeptidase" evidence="12">
    <location>
        <begin position="251"/>
        <end position="468"/>
    </location>
</feature>
<dbReference type="GO" id="GO:0042277">
    <property type="term" value="F:peptide binding"/>
    <property type="evidence" value="ECO:0007669"/>
    <property type="project" value="TreeGrafter"/>
</dbReference>
<dbReference type="GO" id="GO:0005737">
    <property type="term" value="C:cytoplasm"/>
    <property type="evidence" value="ECO:0007669"/>
    <property type="project" value="TreeGrafter"/>
</dbReference>
<comment type="similarity">
    <text evidence="1 11">Belongs to the peptidase M1 family.</text>
</comment>
<dbReference type="Gene3D" id="2.60.40.1730">
    <property type="entry name" value="tricorn interacting facor f3 domain"/>
    <property type="match status" value="1"/>
</dbReference>
<feature type="binding site" evidence="9">
    <location>
        <position position="346"/>
    </location>
    <ligand>
        <name>Zn(2+)</name>
        <dbReference type="ChEBI" id="CHEBI:29105"/>
        <note>catalytic</note>
    </ligand>
</feature>
<evidence type="ECO:0000256" key="10">
    <source>
        <dbReference type="PIRSR" id="PIRSR634016-4"/>
    </source>
</evidence>
<evidence type="ECO:0000259" key="13">
    <source>
        <dbReference type="Pfam" id="PF11838"/>
    </source>
</evidence>
<evidence type="ECO:0000256" key="11">
    <source>
        <dbReference type="RuleBase" id="RU364040"/>
    </source>
</evidence>
<evidence type="ECO:0000256" key="9">
    <source>
        <dbReference type="PIRSR" id="PIRSR634016-3"/>
    </source>
</evidence>
<keyword evidence="2 11" id="KW-0031">Aminopeptidase</keyword>
<reference evidence="15 16" key="1">
    <citation type="journal article" date="2012" name="Science">
        <title>The Paleozoic origin of enzymatic lignin decomposition reconstructed from 31 fungal genomes.</title>
        <authorList>
            <person name="Floudas D."/>
            <person name="Binder M."/>
            <person name="Riley R."/>
            <person name="Barry K."/>
            <person name="Blanchette R.A."/>
            <person name="Henrissat B."/>
            <person name="Martinez A.T."/>
            <person name="Otillar R."/>
            <person name="Spatafora J.W."/>
            <person name="Yadav J.S."/>
            <person name="Aerts A."/>
            <person name="Benoit I."/>
            <person name="Boyd A."/>
            <person name="Carlson A."/>
            <person name="Copeland A."/>
            <person name="Coutinho P.M."/>
            <person name="de Vries R.P."/>
            <person name="Ferreira P."/>
            <person name="Findley K."/>
            <person name="Foster B."/>
            <person name="Gaskell J."/>
            <person name="Glotzer D."/>
            <person name="Gorecki P."/>
            <person name="Heitman J."/>
            <person name="Hesse C."/>
            <person name="Hori C."/>
            <person name="Igarashi K."/>
            <person name="Jurgens J.A."/>
            <person name="Kallen N."/>
            <person name="Kersten P."/>
            <person name="Kohler A."/>
            <person name="Kuees U."/>
            <person name="Kumar T.K.A."/>
            <person name="Kuo A."/>
            <person name="LaButti K."/>
            <person name="Larrondo L.F."/>
            <person name="Lindquist E."/>
            <person name="Ling A."/>
            <person name="Lombard V."/>
            <person name="Lucas S."/>
            <person name="Lundell T."/>
            <person name="Martin R."/>
            <person name="McLaughlin D.J."/>
            <person name="Morgenstern I."/>
            <person name="Morin E."/>
            <person name="Murat C."/>
            <person name="Nagy L.G."/>
            <person name="Nolan M."/>
            <person name="Ohm R.A."/>
            <person name="Patyshakuliyeva A."/>
            <person name="Rokas A."/>
            <person name="Ruiz-Duenas F.J."/>
            <person name="Sabat G."/>
            <person name="Salamov A."/>
            <person name="Samejima M."/>
            <person name="Schmutz J."/>
            <person name="Slot J.C."/>
            <person name="St John F."/>
            <person name="Stenlid J."/>
            <person name="Sun H."/>
            <person name="Sun S."/>
            <person name="Syed K."/>
            <person name="Tsang A."/>
            <person name="Wiebenga A."/>
            <person name="Young D."/>
            <person name="Pisabarro A."/>
            <person name="Eastwood D.C."/>
            <person name="Martin F."/>
            <person name="Cullen D."/>
            <person name="Grigoriev I.V."/>
            <person name="Hibbett D.S."/>
        </authorList>
    </citation>
    <scope>NUCLEOTIDE SEQUENCE [LARGE SCALE GENOMIC DNA]</scope>
    <source>
        <strain evidence="15 16">MD-104</strain>
    </source>
</reference>
<dbReference type="OrthoDB" id="10031169at2759"/>
<gene>
    <name evidence="15" type="ORF">WOLCODRAFT_29621</name>
</gene>
<evidence type="ECO:0000313" key="15">
    <source>
        <dbReference type="EMBL" id="PCH39551.1"/>
    </source>
</evidence>
<dbReference type="FunFam" id="1.10.390.10:FF:000006">
    <property type="entry name" value="Puromycin-sensitive aminopeptidase"/>
    <property type="match status" value="1"/>
</dbReference>
<feature type="site" description="Transition state stabilizer" evidence="10">
    <location>
        <position position="409"/>
    </location>
</feature>
<name>A0A2H3JCD5_WOLCO</name>
<dbReference type="CDD" id="cd09601">
    <property type="entry name" value="M1_APN-Q_like"/>
    <property type="match status" value="1"/>
</dbReference>
<dbReference type="InterPro" id="IPR034016">
    <property type="entry name" value="M1_APN-typ"/>
</dbReference>
<dbReference type="SUPFAM" id="SSF55486">
    <property type="entry name" value="Metalloproteases ('zincins'), catalytic domain"/>
    <property type="match status" value="1"/>
</dbReference>
<dbReference type="InterPro" id="IPR001930">
    <property type="entry name" value="Peptidase_M1"/>
</dbReference>
<dbReference type="GO" id="GO:0070006">
    <property type="term" value="F:metalloaminopeptidase activity"/>
    <property type="evidence" value="ECO:0007669"/>
    <property type="project" value="TreeGrafter"/>
</dbReference>
<keyword evidence="6 9" id="KW-0862">Zinc</keyword>
<dbReference type="GO" id="GO:0008270">
    <property type="term" value="F:zinc ion binding"/>
    <property type="evidence" value="ECO:0007669"/>
    <property type="project" value="UniProtKB-UniRule"/>
</dbReference>
<feature type="binding site" evidence="9">
    <location>
        <position position="327"/>
    </location>
    <ligand>
        <name>Zn(2+)</name>
        <dbReference type="ChEBI" id="CHEBI:29105"/>
        <note>catalytic</note>
    </ligand>
</feature>
<dbReference type="GO" id="GO:0006508">
    <property type="term" value="P:proteolysis"/>
    <property type="evidence" value="ECO:0007669"/>
    <property type="project" value="UniProtKB-KW"/>
</dbReference>
<dbReference type="Gene3D" id="1.25.50.20">
    <property type="match status" value="1"/>
</dbReference>
<dbReference type="EC" id="3.4.11.-" evidence="11"/>
<evidence type="ECO:0000259" key="14">
    <source>
        <dbReference type="Pfam" id="PF17900"/>
    </source>
</evidence>
<comment type="cofactor">
    <cofactor evidence="9 11">
        <name>Zn(2+)</name>
        <dbReference type="ChEBI" id="CHEBI:29105"/>
    </cofactor>
    <text evidence="9 11">Binds 1 zinc ion per subunit.</text>
</comment>
<feature type="domain" description="ERAP1-like C-terminal" evidence="13">
    <location>
        <begin position="546"/>
        <end position="862"/>
    </location>
</feature>
<evidence type="ECO:0000256" key="4">
    <source>
        <dbReference type="ARBA" id="ARBA00022723"/>
    </source>
</evidence>
<keyword evidence="3 11" id="KW-0645">Protease</keyword>
<dbReference type="Pfam" id="PF11838">
    <property type="entry name" value="ERAP1_C"/>
    <property type="match status" value="1"/>
</dbReference>
<dbReference type="GO" id="GO:0043171">
    <property type="term" value="P:peptide catabolic process"/>
    <property type="evidence" value="ECO:0007669"/>
    <property type="project" value="TreeGrafter"/>
</dbReference>
<dbReference type="Proteomes" id="UP000218811">
    <property type="component" value="Unassembled WGS sequence"/>
</dbReference>
<evidence type="ECO:0000259" key="12">
    <source>
        <dbReference type="Pfam" id="PF01433"/>
    </source>
</evidence>
<dbReference type="InterPro" id="IPR014782">
    <property type="entry name" value="Peptidase_M1_dom"/>
</dbReference>
<keyword evidence="5 11" id="KW-0378">Hydrolase</keyword>
<dbReference type="GO" id="GO:0005615">
    <property type="term" value="C:extracellular space"/>
    <property type="evidence" value="ECO:0007669"/>
    <property type="project" value="TreeGrafter"/>
</dbReference>
<organism evidence="15 16">
    <name type="scientific">Wolfiporia cocos (strain MD-104)</name>
    <name type="common">Brown rot fungus</name>
    <dbReference type="NCBI Taxonomy" id="742152"/>
    <lineage>
        <taxon>Eukaryota</taxon>
        <taxon>Fungi</taxon>
        <taxon>Dikarya</taxon>
        <taxon>Basidiomycota</taxon>
        <taxon>Agaricomycotina</taxon>
        <taxon>Agaricomycetes</taxon>
        <taxon>Polyporales</taxon>
        <taxon>Phaeolaceae</taxon>
        <taxon>Wolfiporia</taxon>
    </lineage>
</organism>
<evidence type="ECO:0000256" key="1">
    <source>
        <dbReference type="ARBA" id="ARBA00010136"/>
    </source>
</evidence>
<dbReference type="OMA" id="NGVCIRN"/>
<dbReference type="InterPro" id="IPR050344">
    <property type="entry name" value="Peptidase_M1_aminopeptidases"/>
</dbReference>
<feature type="domain" description="Aminopeptidase N-like N-terminal" evidence="14">
    <location>
        <begin position="15"/>
        <end position="211"/>
    </location>
</feature>
<dbReference type="Gene3D" id="1.10.390.10">
    <property type="entry name" value="Neutral Protease Domain 2"/>
    <property type="match status" value="1"/>
</dbReference>
<dbReference type="InterPro" id="IPR042097">
    <property type="entry name" value="Aminopeptidase_N-like_N_sf"/>
</dbReference>
<keyword evidence="16" id="KW-1185">Reference proteome</keyword>
<dbReference type="AlphaFoldDB" id="A0A2H3JCD5"/>
<proteinExistence type="inferred from homology"/>
<keyword evidence="7 11" id="KW-0482">Metalloprotease</keyword>
<evidence type="ECO:0000256" key="2">
    <source>
        <dbReference type="ARBA" id="ARBA00022438"/>
    </source>
</evidence>
<dbReference type="FunFam" id="1.25.50.20:FF:000002">
    <property type="entry name" value="Aminopeptidase"/>
    <property type="match status" value="1"/>
</dbReference>
<evidence type="ECO:0000256" key="6">
    <source>
        <dbReference type="ARBA" id="ARBA00022833"/>
    </source>
</evidence>